<keyword evidence="4" id="KW-1185">Reference proteome</keyword>
<feature type="compositionally biased region" description="Acidic residues" evidence="1">
    <location>
        <begin position="580"/>
        <end position="599"/>
    </location>
</feature>
<proteinExistence type="predicted"/>
<dbReference type="SUPFAM" id="SSF53098">
    <property type="entry name" value="Ribonuclease H-like"/>
    <property type="match status" value="1"/>
</dbReference>
<feature type="compositionally biased region" description="Low complexity" evidence="1">
    <location>
        <begin position="731"/>
        <end position="742"/>
    </location>
</feature>
<dbReference type="OrthoDB" id="1920326at2759"/>
<dbReference type="Gene3D" id="3.30.420.10">
    <property type="entry name" value="Ribonuclease H-like superfamily/Ribonuclease H"/>
    <property type="match status" value="1"/>
</dbReference>
<feature type="region of interest" description="Disordered" evidence="1">
    <location>
        <begin position="688"/>
        <end position="778"/>
    </location>
</feature>
<feature type="compositionally biased region" description="Basic and acidic residues" evidence="1">
    <location>
        <begin position="216"/>
        <end position="234"/>
    </location>
</feature>
<dbReference type="GO" id="GO:0008408">
    <property type="term" value="F:3'-5' exonuclease activity"/>
    <property type="evidence" value="ECO:0007669"/>
    <property type="project" value="InterPro"/>
</dbReference>
<evidence type="ECO:0000313" key="4">
    <source>
        <dbReference type="Proteomes" id="UP000799440"/>
    </source>
</evidence>
<dbReference type="InterPro" id="IPR052408">
    <property type="entry name" value="Exonuclease_MUT-7-like"/>
</dbReference>
<feature type="domain" description="3'-5' exonuclease" evidence="2">
    <location>
        <begin position="348"/>
        <end position="534"/>
    </location>
</feature>
<dbReference type="SMART" id="SM00474">
    <property type="entry name" value="35EXOc"/>
    <property type="match status" value="1"/>
</dbReference>
<dbReference type="Pfam" id="PF01612">
    <property type="entry name" value="DNA_pol_A_exo1"/>
    <property type="match status" value="1"/>
</dbReference>
<dbReference type="GO" id="GO:0006139">
    <property type="term" value="P:nucleobase-containing compound metabolic process"/>
    <property type="evidence" value="ECO:0007669"/>
    <property type="project" value="InterPro"/>
</dbReference>
<gene>
    <name evidence="3" type="ORF">M011DRAFT_484894</name>
</gene>
<dbReference type="AlphaFoldDB" id="A0A6A6VI45"/>
<dbReference type="PANTHER" id="PTHR47765">
    <property type="entry name" value="3'-5' EXONUCLEASE DOMAIN-CONTAINING PROTEIN"/>
    <property type="match status" value="1"/>
</dbReference>
<feature type="compositionally biased region" description="Low complexity" evidence="1">
    <location>
        <begin position="688"/>
        <end position="701"/>
    </location>
</feature>
<dbReference type="Proteomes" id="UP000799440">
    <property type="component" value="Unassembled WGS sequence"/>
</dbReference>
<dbReference type="InterPro" id="IPR002562">
    <property type="entry name" value="3'-5'_exonuclease_dom"/>
</dbReference>
<feature type="region of interest" description="Disordered" evidence="1">
    <location>
        <begin position="540"/>
        <end position="616"/>
    </location>
</feature>
<feature type="compositionally biased region" description="Polar residues" evidence="1">
    <location>
        <begin position="277"/>
        <end position="288"/>
    </location>
</feature>
<sequence>MQNRRFPQLERGSNAVYLLLICPRTRVPSRVLYAKPPTGGALQESKKTPASEHPLAGRTSIRPQIPLPIMGMAHQTEPQSGNTPSTMREMREKIREEGIVQGFLIQELKAATIHDGVQATSSLQPAAGPDRLPTDAALPITAKGGLLRFSQTSPLQGPQLAPGLLSSRQPTQCTPQTGLDGTVCETDTAHLPAPPKAEGVTSAVNDGRPVTSTQEGRSRDAQSEAPRHEDDTHKGKPSKSSETPFDSSIPQAGLGDGTNPTVPTMQTDQDMPDADISCNQQTGDQANGDNAADSETESAESQHIPMSFQIPPETLESALSAPPQSLESYYSQSLYRGPEDQLLTIHYCKTKEIAETAARHFLKEKVLGFDIEWKPWGAAEGDIKANASLIQVASEDRIALFHIALFQGKTPEDLMPSNLRAVIESPDILKVGVAIKGDFNRLSKYLGVKPQGVYEVSRLYNLVEFYEKERSKCGSRKLVRLAIQVQQHLQLPLYKGEVRQSDWSKALNREQIAYAATDAYASLRIYDVLEEKRKKLKPIPARPDVCDYDDAPRPSRPRAARKKAEAKESSEPPVAAEEKEVAEEESEYETAAEDLMDVQELEKSSYSESSDRMDIDKDPDADYVPTDEGTGQVHLQQDKPLTRQARRLGRLNLPASRESYVTYPTLPVLSSSEESDIEVAPIAAAAATTKAATLTKPSPAKKLAKTDETRPTSVPALTPKPRKSTDTNAKPPATTTSAPTPSMNLPAPLPVLETTRETTSATATATPTTAPDDTSKSPEYLTATTWAQSYLYDTIPPPSATPSPSRIRATLPHLRTYHLWHHQQLPVSEIARHLRDPPLAETTVCGYILQAISLERLPYRTEDLSGVLRGVPVSVRMGRWRGFVQKVGGVE</sequence>
<dbReference type="CDD" id="cd06141">
    <property type="entry name" value="WRN_exo"/>
    <property type="match status" value="1"/>
</dbReference>
<dbReference type="InterPro" id="IPR012337">
    <property type="entry name" value="RNaseH-like_sf"/>
</dbReference>
<feature type="compositionally biased region" description="Low complexity" evidence="1">
    <location>
        <begin position="154"/>
        <end position="165"/>
    </location>
</feature>
<evidence type="ECO:0000259" key="2">
    <source>
        <dbReference type="SMART" id="SM00474"/>
    </source>
</evidence>
<feature type="compositionally biased region" description="Basic and acidic residues" evidence="1">
    <location>
        <begin position="600"/>
        <end position="616"/>
    </location>
</feature>
<feature type="compositionally biased region" description="Polar residues" evidence="1">
    <location>
        <begin position="166"/>
        <end position="179"/>
    </location>
</feature>
<feature type="region of interest" description="Disordered" evidence="1">
    <location>
        <begin position="36"/>
        <end position="59"/>
    </location>
</feature>
<feature type="compositionally biased region" description="Polar residues" evidence="1">
    <location>
        <begin position="238"/>
        <end position="250"/>
    </location>
</feature>
<evidence type="ECO:0000256" key="1">
    <source>
        <dbReference type="SAM" id="MobiDB-lite"/>
    </source>
</evidence>
<evidence type="ECO:0000313" key="3">
    <source>
        <dbReference type="EMBL" id="KAF2749469.1"/>
    </source>
</evidence>
<feature type="compositionally biased region" description="Low complexity" evidence="1">
    <location>
        <begin position="757"/>
        <end position="772"/>
    </location>
</feature>
<dbReference type="GO" id="GO:0003676">
    <property type="term" value="F:nucleic acid binding"/>
    <property type="evidence" value="ECO:0007669"/>
    <property type="project" value="InterPro"/>
</dbReference>
<dbReference type="InterPro" id="IPR036397">
    <property type="entry name" value="RNaseH_sf"/>
</dbReference>
<name>A0A6A6VI45_9PLEO</name>
<dbReference type="EMBL" id="MU006566">
    <property type="protein sequence ID" value="KAF2749469.1"/>
    <property type="molecule type" value="Genomic_DNA"/>
</dbReference>
<dbReference type="PANTHER" id="PTHR47765:SF2">
    <property type="entry name" value="EXONUCLEASE MUT-7 HOMOLOG"/>
    <property type="match status" value="1"/>
</dbReference>
<feature type="region of interest" description="Disordered" evidence="1">
    <location>
        <begin position="151"/>
        <end position="303"/>
    </location>
</feature>
<feature type="compositionally biased region" description="Polar residues" evidence="1">
    <location>
        <begin position="258"/>
        <end position="269"/>
    </location>
</feature>
<protein>
    <recommendedName>
        <fullName evidence="2">3'-5' exonuclease domain-containing protein</fullName>
    </recommendedName>
</protein>
<reference evidence="3" key="1">
    <citation type="journal article" date="2020" name="Stud. Mycol.">
        <title>101 Dothideomycetes genomes: a test case for predicting lifestyles and emergence of pathogens.</title>
        <authorList>
            <person name="Haridas S."/>
            <person name="Albert R."/>
            <person name="Binder M."/>
            <person name="Bloem J."/>
            <person name="Labutti K."/>
            <person name="Salamov A."/>
            <person name="Andreopoulos B."/>
            <person name="Baker S."/>
            <person name="Barry K."/>
            <person name="Bills G."/>
            <person name="Bluhm B."/>
            <person name="Cannon C."/>
            <person name="Castanera R."/>
            <person name="Culley D."/>
            <person name="Daum C."/>
            <person name="Ezra D."/>
            <person name="Gonzalez J."/>
            <person name="Henrissat B."/>
            <person name="Kuo A."/>
            <person name="Liang C."/>
            <person name="Lipzen A."/>
            <person name="Lutzoni F."/>
            <person name="Magnuson J."/>
            <person name="Mondo S."/>
            <person name="Nolan M."/>
            <person name="Ohm R."/>
            <person name="Pangilinan J."/>
            <person name="Park H.-J."/>
            <person name="Ramirez L."/>
            <person name="Alfaro M."/>
            <person name="Sun H."/>
            <person name="Tritt A."/>
            <person name="Yoshinaga Y."/>
            <person name="Zwiers L.-H."/>
            <person name="Turgeon B."/>
            <person name="Goodwin S."/>
            <person name="Spatafora J."/>
            <person name="Crous P."/>
            <person name="Grigoriev I."/>
        </authorList>
    </citation>
    <scope>NUCLEOTIDE SEQUENCE</scope>
    <source>
        <strain evidence="3">CBS 119925</strain>
    </source>
</reference>
<accession>A0A6A6VI45</accession>
<organism evidence="3 4">
    <name type="scientific">Sporormia fimetaria CBS 119925</name>
    <dbReference type="NCBI Taxonomy" id="1340428"/>
    <lineage>
        <taxon>Eukaryota</taxon>
        <taxon>Fungi</taxon>
        <taxon>Dikarya</taxon>
        <taxon>Ascomycota</taxon>
        <taxon>Pezizomycotina</taxon>
        <taxon>Dothideomycetes</taxon>
        <taxon>Pleosporomycetidae</taxon>
        <taxon>Pleosporales</taxon>
        <taxon>Sporormiaceae</taxon>
        <taxon>Sporormia</taxon>
    </lineage>
</organism>